<evidence type="ECO:0008006" key="3">
    <source>
        <dbReference type="Google" id="ProtNLM"/>
    </source>
</evidence>
<dbReference type="InterPro" id="IPR013324">
    <property type="entry name" value="RNA_pol_sigma_r3/r4-like"/>
</dbReference>
<comment type="caution">
    <text evidence="1">The sequence shown here is derived from an EMBL/GenBank/DDBJ whole genome shotgun (WGS) entry which is preliminary data.</text>
</comment>
<evidence type="ECO:0000313" key="1">
    <source>
        <dbReference type="EMBL" id="MBP2190367.1"/>
    </source>
</evidence>
<name>A0ABS4QFB4_9NOCA</name>
<dbReference type="Proteomes" id="UP001519325">
    <property type="component" value="Unassembled WGS sequence"/>
</dbReference>
<dbReference type="Gene3D" id="1.10.10.10">
    <property type="entry name" value="Winged helix-like DNA-binding domain superfamily/Winged helix DNA-binding domain"/>
    <property type="match status" value="1"/>
</dbReference>
<organism evidence="1 2">
    <name type="scientific">Nocardia goodfellowii</name>
    <dbReference type="NCBI Taxonomy" id="882446"/>
    <lineage>
        <taxon>Bacteria</taxon>
        <taxon>Bacillati</taxon>
        <taxon>Actinomycetota</taxon>
        <taxon>Actinomycetes</taxon>
        <taxon>Mycobacteriales</taxon>
        <taxon>Nocardiaceae</taxon>
        <taxon>Nocardia</taxon>
    </lineage>
</organism>
<dbReference type="RefSeq" id="WP_209890395.1">
    <property type="nucleotide sequence ID" value="NZ_JAGGMR010000001.1"/>
</dbReference>
<accession>A0ABS4QFB4</accession>
<keyword evidence="2" id="KW-1185">Reference proteome</keyword>
<sequence length="641" mass="68579">MRGSPGAAEKVTTQPRAAMGRTWLEVLPWLEAHRAGPSLLGDNELIPNAWMSTPAGAGVPPEFLDEVCRRIAGVFLEQHRDMGLAAAFPVAFASADFDDLGLSAKVRLALAGHADLPALGTRTMRQLAALPGIGPAARAEIGAALVRCSIPARFAGPAVAEFESFVAGLSDRDRFLLTARILAAKPKTLISCGTELGISRERVNQLDSRLRTQVRTMFQASGVLRRAADVLAGAARPMAALARVCDSAPELAAPVPGLGMRLWQVLIRLDERIDVIDGWIVGTSIESARQRVRKTLAASASAEGLVEIVVAAAEFGLPAEETEQMLNYLGYRVLDRHVLLRSTSVHDAIAAVLALSGEPMTVAEIQAAVVPRRSVSSIRNAMVADDRFGKADRTRWGLTRWGTRYVPIHRQIGEILDAHGGRIELEELVRQVTRSFDVRPVSVRTYAATGEYVTTAGVVTRRERSYTPRKSPTKTRGLYREGEVFRWRTTIAAAHIKGSAFNLPSALAGLIGVGPNHPVELASRLGPQAVLWVSVQARCGTIKRFVDDLGLSAGDEVFLEFTPGATGLRFDVVPVIAATGGDKLRRALAATGHSGATRLPKSELPAALAEAVWLPAATDLPAVGEVLRARGETELAQLVAG</sequence>
<proteinExistence type="predicted"/>
<dbReference type="InterPro" id="IPR036388">
    <property type="entry name" value="WH-like_DNA-bd_sf"/>
</dbReference>
<dbReference type="SUPFAM" id="SSF88659">
    <property type="entry name" value="Sigma3 and sigma4 domains of RNA polymerase sigma factors"/>
    <property type="match status" value="1"/>
</dbReference>
<dbReference type="EMBL" id="JAGGMR010000001">
    <property type="protein sequence ID" value="MBP2190367.1"/>
    <property type="molecule type" value="Genomic_DNA"/>
</dbReference>
<evidence type="ECO:0000313" key="2">
    <source>
        <dbReference type="Proteomes" id="UP001519325"/>
    </source>
</evidence>
<protein>
    <recommendedName>
        <fullName evidence="3">RNA polymerase sigma-70 region 4 domain-containing protein</fullName>
    </recommendedName>
</protein>
<reference evidence="1 2" key="1">
    <citation type="submission" date="2021-03" db="EMBL/GenBank/DDBJ databases">
        <title>Sequencing the genomes of 1000 actinobacteria strains.</title>
        <authorList>
            <person name="Klenk H.-P."/>
        </authorList>
    </citation>
    <scope>NUCLEOTIDE SEQUENCE [LARGE SCALE GENOMIC DNA]</scope>
    <source>
        <strain evidence="1 2">DSM 45516</strain>
    </source>
</reference>
<gene>
    <name evidence="1" type="ORF">BJ987_003268</name>
</gene>